<evidence type="ECO:0000313" key="1">
    <source>
        <dbReference type="EMBL" id="RJY04926.1"/>
    </source>
</evidence>
<accession>A0A3A6T1N3</accession>
<dbReference type="OrthoDB" id="6399503at2"/>
<organism evidence="1 2">
    <name type="scientific">Parashewanella spongiae</name>
    <dbReference type="NCBI Taxonomy" id="342950"/>
    <lineage>
        <taxon>Bacteria</taxon>
        <taxon>Pseudomonadati</taxon>
        <taxon>Pseudomonadota</taxon>
        <taxon>Gammaproteobacteria</taxon>
        <taxon>Alteromonadales</taxon>
        <taxon>Shewanellaceae</taxon>
        <taxon>Parashewanella</taxon>
    </lineage>
</organism>
<proteinExistence type="predicted"/>
<dbReference type="AlphaFoldDB" id="A0A3A6T1N3"/>
<dbReference type="RefSeq" id="WP_121855143.1">
    <property type="nucleotide sequence ID" value="NZ_CP037952.1"/>
</dbReference>
<keyword evidence="2" id="KW-1185">Reference proteome</keyword>
<evidence type="ECO:0000313" key="2">
    <source>
        <dbReference type="Proteomes" id="UP000273022"/>
    </source>
</evidence>
<comment type="caution">
    <text evidence="1">The sequence shown here is derived from an EMBL/GenBank/DDBJ whole genome shotgun (WGS) entry which is preliminary data.</text>
</comment>
<name>A0A3A6T1N3_9GAMM</name>
<protein>
    <submittedName>
        <fullName evidence="1">Uncharacterized protein</fullName>
    </submittedName>
</protein>
<reference evidence="1 2" key="1">
    <citation type="submission" date="2018-09" db="EMBL/GenBank/DDBJ databases">
        <title>Phylogeny of the Shewanellaceae, and recommendation for two new genera, Pseudoshewanella and Parashewanella.</title>
        <authorList>
            <person name="Wang G."/>
        </authorList>
    </citation>
    <scope>NUCLEOTIDE SEQUENCE [LARGE SCALE GENOMIC DNA]</scope>
    <source>
        <strain evidence="1 2">KCTC 22492</strain>
    </source>
</reference>
<dbReference type="Proteomes" id="UP000273022">
    <property type="component" value="Unassembled WGS sequence"/>
</dbReference>
<gene>
    <name evidence="1" type="ORF">D5R81_18930</name>
</gene>
<sequence length="340" mass="39324">MSFPLISDSSATFSLQAFSQAGITDLEFRNGDNVYLVYFRACSDASAHLLFQLSTWHQCHTQLRGEPQFHQMNRAFAQTMRLEKEDIESYDIICSPLFHEQAVRFAHYFAKNLCGDTWPEFDNATVSKFIHAHTKDGKKFPMPKTSKPIVHINSRLALSEKFRELLSSTENNDMAIWSFVWRIGREIIYVTKPDFCKKIDEDYNVIKSMRCHEELSQIAEETTEGCFGNMQLPDKKGLLNCLETNYIIDTLCRLHKGKRNQYLHDCFLKSEPYISGASGMMNSFSAMFELIGIDIDSKSGKELYHSLQAFIVCTAMHSKFEVETSYQRARVMYHKLRDQD</sequence>
<dbReference type="EMBL" id="QYYH01000201">
    <property type="protein sequence ID" value="RJY04926.1"/>
    <property type="molecule type" value="Genomic_DNA"/>
</dbReference>